<evidence type="ECO:0000313" key="1">
    <source>
        <dbReference type="EMBL" id="AER42705.1"/>
    </source>
</evidence>
<proteinExistence type="evidence at transcript level"/>
<reference evidence="1" key="1">
    <citation type="submission" date="2011-06" db="EMBL/GenBank/DDBJ databases">
        <title>Differential gene expression of grouper iridovirus treated orange-spotted grouper (Epinephelus coioides).</title>
        <authorList>
            <person name="Wu M.-S."/>
            <person name="Chen C.-W."/>
            <person name="Liu Y.-C."/>
            <person name="Huang H.-H."/>
            <person name="Chang C.-Y."/>
        </authorList>
    </citation>
    <scope>NUCLEOTIDE SEQUENCE</scope>
</reference>
<organism evidence="1">
    <name type="scientific">Epinephelus coioides</name>
    <name type="common">Orange-spotted grouper</name>
    <name type="synonym">Epinephelus nebulosus</name>
    <dbReference type="NCBI Taxonomy" id="94232"/>
    <lineage>
        <taxon>Eukaryota</taxon>
        <taxon>Metazoa</taxon>
        <taxon>Chordata</taxon>
        <taxon>Craniata</taxon>
        <taxon>Vertebrata</taxon>
        <taxon>Euteleostomi</taxon>
        <taxon>Actinopterygii</taxon>
        <taxon>Neopterygii</taxon>
        <taxon>Teleostei</taxon>
        <taxon>Neoteleostei</taxon>
        <taxon>Acanthomorphata</taxon>
        <taxon>Eupercaria</taxon>
        <taxon>Perciformes</taxon>
        <taxon>Serranoidei</taxon>
        <taxon>Serranidae</taxon>
        <taxon>Epinephelinae</taxon>
        <taxon>Epinephelini</taxon>
        <taxon>Epinephelus</taxon>
    </lineage>
</organism>
<protein>
    <submittedName>
        <fullName evidence="1">Uncharacterized protein</fullName>
    </submittedName>
</protein>
<sequence>MAKVADTENIVIGDNAGKVGSENAVDVTGGVQQNAALGNTSEIAVLGQNTEKARIGAENAYKIQGGLKSGDSVGNTTKVVVGSNSGSIGSGNRVNIS</sequence>
<dbReference type="AlphaFoldDB" id="G8G930"/>
<name>G8G930_EPICO</name>
<accession>G8G930</accession>
<dbReference type="EMBL" id="JN112589">
    <property type="protein sequence ID" value="AER42705.1"/>
    <property type="molecule type" value="mRNA"/>
</dbReference>